<reference evidence="3" key="1">
    <citation type="submission" date="2018-09" db="EMBL/GenBank/DDBJ databases">
        <authorList>
            <person name="Livingstone P.G."/>
            <person name="Whitworth D.E."/>
        </authorList>
    </citation>
    <scope>NUCLEOTIDE SEQUENCE [LARGE SCALE GENOMIC DNA]</scope>
    <source>
        <strain evidence="3">CA051B</strain>
    </source>
</reference>
<sequence>MRPLLLMLCLAGARAAAQPYEIRAIYDPLPGSTSTQRVILTPGPDGVLPDGGMNHALSRIAVYFKPDEASRNVIRSFSKLKFTLSLGEEKPRSVNLDTAKLDTLTDSELTLVNWKGDWKNTQATRISVGVQAIYSREFLCDQERLLAIHLEEGKKQNPHDDDAQTAITSLSVDDAGVPIETPAPAMDAGTLAAGVDGGTSAAGRSAVAKSTAAPPVSPVPTRMSIRADKDGPLILYSFCRLPKNVRIDFQNLVRGPRNLDYFFFGEEGSDSSAGLLKAHKRALSKLLVERINKAAPSYASTVVDEDEPDYSDSLINVQTTRTFRVLKRVGAWTLLEESGGTLELLPSTNSFGSAKLGPIDQDSDVVFKLHPDVCLQLPPEEMMRSPWSFELEGPNRHDATKTEKLDAVMEFRDGCSRILKVSWKDYFEKEVTFRVIYRVPNQTDLVIFQERFHIYNLGLITTAPVVTEIISASQGSSLKDVEATSTMPLSLAIPVRRNRKSTAAVTFPFTVSFNTRRFPNLANYFALAPSISLIAGGPEEGAEEGKGDVVRVGIGMGVNVARAFHFGYAWTPVDGGRFILLGITVPELLPLFKGL</sequence>
<feature type="region of interest" description="Disordered" evidence="1">
    <location>
        <begin position="205"/>
        <end position="224"/>
    </location>
</feature>
<accession>A0A3A8Q6H3</accession>
<evidence type="ECO:0000313" key="2">
    <source>
        <dbReference type="EMBL" id="RKH64227.1"/>
    </source>
</evidence>
<dbReference type="AlphaFoldDB" id="A0A3A8Q6H3"/>
<dbReference type="EMBL" id="RAWB01000053">
    <property type="protein sequence ID" value="RKH64227.1"/>
    <property type="molecule type" value="Genomic_DNA"/>
</dbReference>
<protein>
    <submittedName>
        <fullName evidence="2">Uncharacterized protein</fullName>
    </submittedName>
</protein>
<comment type="caution">
    <text evidence="2">The sequence shown here is derived from an EMBL/GenBank/DDBJ whole genome shotgun (WGS) entry which is preliminary data.</text>
</comment>
<dbReference type="Proteomes" id="UP000272888">
    <property type="component" value="Unassembled WGS sequence"/>
</dbReference>
<name>A0A3A8Q6H3_9BACT</name>
<gene>
    <name evidence="2" type="ORF">D7V93_07600</name>
</gene>
<keyword evidence="3" id="KW-1185">Reference proteome</keyword>
<organism evidence="2 3">
    <name type="scientific">Corallococcus llansteffanensis</name>
    <dbReference type="NCBI Taxonomy" id="2316731"/>
    <lineage>
        <taxon>Bacteria</taxon>
        <taxon>Pseudomonadati</taxon>
        <taxon>Myxococcota</taxon>
        <taxon>Myxococcia</taxon>
        <taxon>Myxococcales</taxon>
        <taxon>Cystobacterineae</taxon>
        <taxon>Myxococcaceae</taxon>
        <taxon>Corallococcus</taxon>
    </lineage>
</organism>
<proteinExistence type="predicted"/>
<evidence type="ECO:0000256" key="1">
    <source>
        <dbReference type="SAM" id="MobiDB-lite"/>
    </source>
</evidence>
<evidence type="ECO:0000313" key="3">
    <source>
        <dbReference type="Proteomes" id="UP000272888"/>
    </source>
</evidence>